<organism evidence="2">
    <name type="scientific">uncultured Aureispira sp</name>
    <dbReference type="NCBI Taxonomy" id="1331704"/>
    <lineage>
        <taxon>Bacteria</taxon>
        <taxon>Pseudomonadati</taxon>
        <taxon>Bacteroidota</taxon>
        <taxon>Saprospiria</taxon>
        <taxon>Saprospirales</taxon>
        <taxon>Saprospiraceae</taxon>
        <taxon>Aureispira</taxon>
        <taxon>environmental samples</taxon>
    </lineage>
</organism>
<keyword evidence="1" id="KW-1133">Transmembrane helix</keyword>
<feature type="transmembrane region" description="Helical" evidence="1">
    <location>
        <begin position="59"/>
        <end position="80"/>
    </location>
</feature>
<name>A0A6S6S7J8_9BACT</name>
<dbReference type="AlphaFoldDB" id="A0A6S6S7J8"/>
<reference evidence="2" key="1">
    <citation type="submission" date="2020-01" db="EMBL/GenBank/DDBJ databases">
        <authorList>
            <person name="Meier V. D."/>
            <person name="Meier V D."/>
        </authorList>
    </citation>
    <scope>NUCLEOTIDE SEQUENCE</scope>
    <source>
        <strain evidence="2">HLG_WM_MAG_10</strain>
    </source>
</reference>
<gene>
    <name evidence="2" type="ORF">HELGO_WM10305</name>
</gene>
<evidence type="ECO:0000313" key="2">
    <source>
        <dbReference type="EMBL" id="CAA6799067.1"/>
    </source>
</evidence>
<protein>
    <submittedName>
        <fullName evidence="2">Uncharacterized protein</fullName>
    </submittedName>
</protein>
<keyword evidence="1" id="KW-0812">Transmembrane</keyword>
<evidence type="ECO:0000256" key="1">
    <source>
        <dbReference type="SAM" id="Phobius"/>
    </source>
</evidence>
<dbReference type="EMBL" id="CACVAQ010000020">
    <property type="protein sequence ID" value="CAA6799067.1"/>
    <property type="molecule type" value="Genomic_DNA"/>
</dbReference>
<feature type="transmembrane region" description="Helical" evidence="1">
    <location>
        <begin position="30"/>
        <end position="47"/>
    </location>
</feature>
<accession>A0A6S6S7J8</accession>
<feature type="transmembrane region" description="Helical" evidence="1">
    <location>
        <begin position="100"/>
        <end position="123"/>
    </location>
</feature>
<keyword evidence="1" id="KW-0472">Membrane</keyword>
<proteinExistence type="predicted"/>
<sequence length="124" mass="14270">MDENNLLDDANISQDRLILDLIQWWEKRRVLYNIIVGLTGLLALLKITGGGADAHFYDILLFVALPYGLFANIAYLTGWVMDLLLRYYFKITITLSVRRILFWSGTALSVAPSIFMTIFLYFVK</sequence>